<proteinExistence type="predicted"/>
<evidence type="ECO:0008006" key="4">
    <source>
        <dbReference type="Google" id="ProtNLM"/>
    </source>
</evidence>
<comment type="caution">
    <text evidence="2">The sequence shown here is derived from an EMBL/GenBank/DDBJ whole genome shotgun (WGS) entry which is preliminary data.</text>
</comment>
<reference evidence="2 3" key="1">
    <citation type="journal article" date="2015" name="Nature">
        <title>rRNA introns, odd ribosomes, and small enigmatic genomes across a large radiation of phyla.</title>
        <authorList>
            <person name="Brown C.T."/>
            <person name="Hug L.A."/>
            <person name="Thomas B.C."/>
            <person name="Sharon I."/>
            <person name="Castelle C.J."/>
            <person name="Singh A."/>
            <person name="Wilkins M.J."/>
            <person name="Williams K.H."/>
            <person name="Banfield J.F."/>
        </authorList>
    </citation>
    <scope>NUCLEOTIDE SEQUENCE [LARGE SCALE GENOMIC DNA]</scope>
</reference>
<evidence type="ECO:0000313" key="3">
    <source>
        <dbReference type="Proteomes" id="UP000034637"/>
    </source>
</evidence>
<keyword evidence="1" id="KW-0472">Membrane</keyword>
<keyword evidence="1" id="KW-0812">Transmembrane</keyword>
<feature type="transmembrane region" description="Helical" evidence="1">
    <location>
        <begin position="12"/>
        <end position="34"/>
    </location>
</feature>
<name>A0A0G1XCX1_9BACT</name>
<evidence type="ECO:0000256" key="1">
    <source>
        <dbReference type="SAM" id="Phobius"/>
    </source>
</evidence>
<gene>
    <name evidence="2" type="ORF">UY33_C0011G0021</name>
</gene>
<organism evidence="2 3">
    <name type="scientific">Candidatus Amesbacteria bacterium GW2011_GWA1_48_9</name>
    <dbReference type="NCBI Taxonomy" id="1618355"/>
    <lineage>
        <taxon>Bacteria</taxon>
        <taxon>Candidatus Amesiibacteriota</taxon>
    </lineage>
</organism>
<accession>A0A0G1XCX1</accession>
<sequence>MMKKGFTILETVVALSMLMIVVVSVLPMIGWLSVRSRRLQADSQAALVLLETMEATYSVLASAWISFAPGNTFFPIVIASSGVSEWSLTPGVEVDYQTKYTRWVEMRNVCRKTGTGELKELPCDGEYPEDPDSRKVKAVVKWRDGDREKIIDAELLIVNMAR</sequence>
<dbReference type="AlphaFoldDB" id="A0A0G1XCX1"/>
<keyword evidence="1" id="KW-1133">Transmembrane helix</keyword>
<dbReference type="Proteomes" id="UP000034637">
    <property type="component" value="Unassembled WGS sequence"/>
</dbReference>
<protein>
    <recommendedName>
        <fullName evidence="4">Prepilin-type N-terminal cleavage/methylation domain-containing protein</fullName>
    </recommendedName>
</protein>
<evidence type="ECO:0000313" key="2">
    <source>
        <dbReference type="EMBL" id="KKW00417.1"/>
    </source>
</evidence>
<dbReference type="EMBL" id="LCPP01000011">
    <property type="protein sequence ID" value="KKW00417.1"/>
    <property type="molecule type" value="Genomic_DNA"/>
</dbReference>